<dbReference type="Proteomes" id="UP000076858">
    <property type="component" value="Unassembled WGS sequence"/>
</dbReference>
<comment type="caution">
    <text evidence="2">The sequence shown here is derived from an EMBL/GenBank/DDBJ whole genome shotgun (WGS) entry which is preliminary data.</text>
</comment>
<name>A0A164UQ35_9CRUS</name>
<keyword evidence="3" id="KW-1185">Reference proteome</keyword>
<accession>A0A164UQ35</accession>
<organism evidence="2 3">
    <name type="scientific">Daphnia magna</name>
    <dbReference type="NCBI Taxonomy" id="35525"/>
    <lineage>
        <taxon>Eukaryota</taxon>
        <taxon>Metazoa</taxon>
        <taxon>Ecdysozoa</taxon>
        <taxon>Arthropoda</taxon>
        <taxon>Crustacea</taxon>
        <taxon>Branchiopoda</taxon>
        <taxon>Diplostraca</taxon>
        <taxon>Cladocera</taxon>
        <taxon>Anomopoda</taxon>
        <taxon>Daphniidae</taxon>
        <taxon>Daphnia</taxon>
    </lineage>
</organism>
<gene>
    <name evidence="2" type="ORF">APZ42_023727</name>
</gene>
<reference evidence="2 3" key="1">
    <citation type="submission" date="2016-03" db="EMBL/GenBank/DDBJ databases">
        <title>EvidentialGene: Evidence-directed Construction of Genes on Genomes.</title>
        <authorList>
            <person name="Gilbert D.G."/>
            <person name="Choi J.-H."/>
            <person name="Mockaitis K."/>
            <person name="Colbourne J."/>
            <person name="Pfrender M."/>
        </authorList>
    </citation>
    <scope>NUCLEOTIDE SEQUENCE [LARGE SCALE GENOMIC DNA]</scope>
    <source>
        <strain evidence="2 3">Xinb3</strain>
        <tissue evidence="2">Complete organism</tissue>
    </source>
</reference>
<feature type="compositionally biased region" description="Polar residues" evidence="1">
    <location>
        <begin position="32"/>
        <end position="42"/>
    </location>
</feature>
<evidence type="ECO:0000313" key="3">
    <source>
        <dbReference type="Proteomes" id="UP000076858"/>
    </source>
</evidence>
<proteinExistence type="predicted"/>
<feature type="region of interest" description="Disordered" evidence="1">
    <location>
        <begin position="32"/>
        <end position="71"/>
    </location>
</feature>
<dbReference type="EMBL" id="LRGB01001579">
    <property type="protein sequence ID" value="KZS11570.1"/>
    <property type="molecule type" value="Genomic_DNA"/>
</dbReference>
<evidence type="ECO:0000256" key="1">
    <source>
        <dbReference type="SAM" id="MobiDB-lite"/>
    </source>
</evidence>
<dbReference type="AlphaFoldDB" id="A0A164UQ35"/>
<evidence type="ECO:0000313" key="2">
    <source>
        <dbReference type="EMBL" id="KZS11570.1"/>
    </source>
</evidence>
<protein>
    <submittedName>
        <fullName evidence="2">Uncharacterized protein</fullName>
    </submittedName>
</protein>
<sequence>MRLSHSIGSSPSTSVILFILCHHLKRNFLSNPEEGSQRTCCTNDFKPKPTDPINRPSYSSFIDKRNDIRVS</sequence>
<feature type="compositionally biased region" description="Basic and acidic residues" evidence="1">
    <location>
        <begin position="62"/>
        <end position="71"/>
    </location>
</feature>